<sequence>MSWTVGELARLAGVTVRTLHHYSKDPAAPHHSQARGGPLQRGRQRACRIRARLVYLRPACRGPSRACEARGAVGSFRCAGSTGCCGTGSSAPRRWSRPSRRRWRHGRWGSP</sequence>
<keyword evidence="4" id="KW-1185">Reference proteome</keyword>
<feature type="region of interest" description="Disordered" evidence="1">
    <location>
        <begin position="82"/>
        <end position="111"/>
    </location>
</feature>
<dbReference type="EMBL" id="QKNV01000172">
    <property type="protein sequence ID" value="PZA20525.1"/>
    <property type="molecule type" value="Genomic_DNA"/>
</dbReference>
<feature type="compositionally biased region" description="Low complexity" evidence="1">
    <location>
        <begin position="82"/>
        <end position="93"/>
    </location>
</feature>
<dbReference type="GO" id="GO:0003677">
    <property type="term" value="F:DNA binding"/>
    <property type="evidence" value="ECO:0007669"/>
    <property type="project" value="InterPro"/>
</dbReference>
<accession>A0A323V6T3</accession>
<dbReference type="InterPro" id="IPR009061">
    <property type="entry name" value="DNA-bd_dom_put_sf"/>
</dbReference>
<dbReference type="AlphaFoldDB" id="A0A323V6T3"/>
<feature type="compositionally biased region" description="Basic residues" evidence="1">
    <location>
        <begin position="94"/>
        <end position="111"/>
    </location>
</feature>
<name>A0A323V6T3_9ACTN</name>
<evidence type="ECO:0000313" key="4">
    <source>
        <dbReference type="Proteomes" id="UP000247602"/>
    </source>
</evidence>
<comment type="caution">
    <text evidence="3">The sequence shown here is derived from an EMBL/GenBank/DDBJ whole genome shotgun (WGS) entry which is preliminary data.</text>
</comment>
<dbReference type="GO" id="GO:0006355">
    <property type="term" value="P:regulation of DNA-templated transcription"/>
    <property type="evidence" value="ECO:0007669"/>
    <property type="project" value="InterPro"/>
</dbReference>
<dbReference type="InterPro" id="IPR000551">
    <property type="entry name" value="MerR-type_HTH_dom"/>
</dbReference>
<proteinExistence type="predicted"/>
<dbReference type="SUPFAM" id="SSF46955">
    <property type="entry name" value="Putative DNA-binding domain"/>
    <property type="match status" value="1"/>
</dbReference>
<gene>
    <name evidence="3" type="ORF">DMO24_15035</name>
</gene>
<organism evidence="3 4">
    <name type="scientific">Modestobacter versicolor</name>
    <dbReference type="NCBI Taxonomy" id="429133"/>
    <lineage>
        <taxon>Bacteria</taxon>
        <taxon>Bacillati</taxon>
        <taxon>Actinomycetota</taxon>
        <taxon>Actinomycetes</taxon>
        <taxon>Geodermatophilales</taxon>
        <taxon>Geodermatophilaceae</taxon>
        <taxon>Modestobacter</taxon>
    </lineage>
</organism>
<feature type="domain" description="HTH merR-type" evidence="2">
    <location>
        <begin position="1"/>
        <end position="22"/>
    </location>
</feature>
<feature type="region of interest" description="Disordered" evidence="1">
    <location>
        <begin position="22"/>
        <end position="43"/>
    </location>
</feature>
<dbReference type="Pfam" id="PF00376">
    <property type="entry name" value="MerR"/>
    <property type="match status" value="1"/>
</dbReference>
<reference evidence="3 4" key="1">
    <citation type="submission" date="2018-06" db="EMBL/GenBank/DDBJ databases">
        <title>Draft genome sequence of Modestobacter versicolor CP153-2.</title>
        <authorList>
            <person name="Gundlapally S.R."/>
        </authorList>
    </citation>
    <scope>NUCLEOTIDE SEQUENCE [LARGE SCALE GENOMIC DNA]</scope>
    <source>
        <strain evidence="3 4">CP153-2</strain>
    </source>
</reference>
<dbReference type="Proteomes" id="UP000247602">
    <property type="component" value="Unassembled WGS sequence"/>
</dbReference>
<evidence type="ECO:0000313" key="3">
    <source>
        <dbReference type="EMBL" id="PZA20525.1"/>
    </source>
</evidence>
<evidence type="ECO:0000256" key="1">
    <source>
        <dbReference type="SAM" id="MobiDB-lite"/>
    </source>
</evidence>
<dbReference type="PROSITE" id="PS50937">
    <property type="entry name" value="HTH_MERR_2"/>
    <property type="match status" value="1"/>
</dbReference>
<protein>
    <recommendedName>
        <fullName evidence="2">HTH merR-type domain-containing protein</fullName>
    </recommendedName>
</protein>
<evidence type="ECO:0000259" key="2">
    <source>
        <dbReference type="PROSITE" id="PS50937"/>
    </source>
</evidence>